<keyword evidence="2" id="KW-0732">Signal</keyword>
<comment type="similarity">
    <text evidence="1">Belongs to the HEBP family.</text>
</comment>
<dbReference type="GO" id="GO:0005737">
    <property type="term" value="C:cytoplasm"/>
    <property type="evidence" value="ECO:0007669"/>
    <property type="project" value="TreeGrafter"/>
</dbReference>
<name>A0AA88MZF2_CHASR</name>
<gene>
    <name evidence="3" type="ORF">Q5P01_008465</name>
</gene>
<organism evidence="3 4">
    <name type="scientific">Channa striata</name>
    <name type="common">Snakehead murrel</name>
    <name type="synonym">Ophicephalus striatus</name>
    <dbReference type="NCBI Taxonomy" id="64152"/>
    <lineage>
        <taxon>Eukaryota</taxon>
        <taxon>Metazoa</taxon>
        <taxon>Chordata</taxon>
        <taxon>Craniata</taxon>
        <taxon>Vertebrata</taxon>
        <taxon>Euteleostomi</taxon>
        <taxon>Actinopterygii</taxon>
        <taxon>Neopterygii</taxon>
        <taxon>Teleostei</taxon>
        <taxon>Neoteleostei</taxon>
        <taxon>Acanthomorphata</taxon>
        <taxon>Anabantaria</taxon>
        <taxon>Anabantiformes</taxon>
        <taxon>Channoidei</taxon>
        <taxon>Channidae</taxon>
        <taxon>Channa</taxon>
    </lineage>
</organism>
<feature type="signal peptide" evidence="2">
    <location>
        <begin position="1"/>
        <end position="22"/>
    </location>
</feature>
<accession>A0AA88MZF2</accession>
<proteinExistence type="inferred from homology"/>
<keyword evidence="4" id="KW-1185">Reference proteome</keyword>
<protein>
    <recommendedName>
        <fullName evidence="5">Heme-binding protein 2</fullName>
    </recommendedName>
</protein>
<evidence type="ECO:0000256" key="1">
    <source>
        <dbReference type="ARBA" id="ARBA00009817"/>
    </source>
</evidence>
<dbReference type="PANTHER" id="PTHR11220">
    <property type="entry name" value="HEME-BINDING PROTEIN-RELATED"/>
    <property type="match status" value="1"/>
</dbReference>
<evidence type="ECO:0000313" key="3">
    <source>
        <dbReference type="EMBL" id="KAK2848631.1"/>
    </source>
</evidence>
<dbReference type="EMBL" id="JAUPFM010000006">
    <property type="protein sequence ID" value="KAK2848631.1"/>
    <property type="molecule type" value="Genomic_DNA"/>
</dbReference>
<dbReference type="Gene3D" id="3.20.80.10">
    <property type="entry name" value="Regulatory factor, effector binding domain"/>
    <property type="match status" value="1"/>
</dbReference>
<feature type="chain" id="PRO_5041694517" description="Heme-binding protein 2" evidence="2">
    <location>
        <begin position="23"/>
        <end position="193"/>
    </location>
</feature>
<dbReference type="GO" id="GO:0020037">
    <property type="term" value="F:heme binding"/>
    <property type="evidence" value="ECO:0007669"/>
    <property type="project" value="TreeGrafter"/>
</dbReference>
<evidence type="ECO:0000313" key="4">
    <source>
        <dbReference type="Proteomes" id="UP001187415"/>
    </source>
</evidence>
<dbReference type="SUPFAM" id="SSF55136">
    <property type="entry name" value="Probable bacterial effector-binding domain"/>
    <property type="match status" value="1"/>
</dbReference>
<dbReference type="PANTHER" id="PTHR11220:SF69">
    <property type="entry name" value="HEME-BINDING PROTEIN 2"/>
    <property type="match status" value="1"/>
</dbReference>
<dbReference type="Proteomes" id="UP001187415">
    <property type="component" value="Unassembled WGS sequence"/>
</dbReference>
<comment type="caution">
    <text evidence="3">The sequence shown here is derived from an EMBL/GenBank/DDBJ whole genome shotgun (WGS) entry which is preliminary data.</text>
</comment>
<evidence type="ECO:0000256" key="2">
    <source>
        <dbReference type="SAM" id="SignalP"/>
    </source>
</evidence>
<dbReference type="InterPro" id="IPR011256">
    <property type="entry name" value="Reg_factor_effector_dom_sf"/>
</dbReference>
<evidence type="ECO:0008006" key="5">
    <source>
        <dbReference type="Google" id="ProtNLM"/>
    </source>
</evidence>
<dbReference type="InterPro" id="IPR006917">
    <property type="entry name" value="SOUL_heme-bd"/>
</dbReference>
<sequence length="193" mass="21841">MERPLSVLVPLVLLLIRRGTTTDVCHDKICPQYKVIETNQDFEVRLYDATNWITATIEGKGLNDLKAAHSKLEDYCNGLRRAGYEIPSNAWPVLISSTEGSGLSLSWFIPPGTRMPEDTHPLVKQQSRAEGTVYVRVFREFPSFESVEKYTDVLHAALDKAGKDYDRRMFSGAFYESYFSTVHNNEVFISAAP</sequence>
<reference evidence="3" key="1">
    <citation type="submission" date="2023-07" db="EMBL/GenBank/DDBJ databases">
        <title>Chromosome-level Genome Assembly of Striped Snakehead (Channa striata).</title>
        <authorList>
            <person name="Liu H."/>
        </authorList>
    </citation>
    <scope>NUCLEOTIDE SEQUENCE</scope>
    <source>
        <strain evidence="3">Gz</strain>
        <tissue evidence="3">Muscle</tissue>
    </source>
</reference>
<dbReference type="Pfam" id="PF04832">
    <property type="entry name" value="SOUL"/>
    <property type="match status" value="1"/>
</dbReference>
<dbReference type="AlphaFoldDB" id="A0AA88MZF2"/>